<organism evidence="2 3">
    <name type="scientific">Amanita muscaria (strain Koide BX008)</name>
    <dbReference type="NCBI Taxonomy" id="946122"/>
    <lineage>
        <taxon>Eukaryota</taxon>
        <taxon>Fungi</taxon>
        <taxon>Dikarya</taxon>
        <taxon>Basidiomycota</taxon>
        <taxon>Agaricomycotina</taxon>
        <taxon>Agaricomycetes</taxon>
        <taxon>Agaricomycetidae</taxon>
        <taxon>Agaricales</taxon>
        <taxon>Pluteineae</taxon>
        <taxon>Amanitaceae</taxon>
        <taxon>Amanita</taxon>
    </lineage>
</organism>
<dbReference type="InParanoid" id="A0A0C2S1Z5"/>
<dbReference type="AlphaFoldDB" id="A0A0C2S1Z5"/>
<name>A0A0C2S1Z5_AMAMK</name>
<keyword evidence="3" id="KW-1185">Reference proteome</keyword>
<dbReference type="STRING" id="946122.A0A0C2S1Z5"/>
<gene>
    <name evidence="2" type="ORF">M378DRAFT_16883</name>
</gene>
<feature type="domain" description="DUF6570" evidence="1">
    <location>
        <begin position="88"/>
        <end position="233"/>
    </location>
</feature>
<dbReference type="EMBL" id="KN818407">
    <property type="protein sequence ID" value="KIL56670.1"/>
    <property type="molecule type" value="Genomic_DNA"/>
</dbReference>
<evidence type="ECO:0000259" key="1">
    <source>
        <dbReference type="Pfam" id="PF20209"/>
    </source>
</evidence>
<accession>A0A0C2S1Z5</accession>
<dbReference type="Pfam" id="PF20209">
    <property type="entry name" value="DUF6570"/>
    <property type="match status" value="1"/>
</dbReference>
<evidence type="ECO:0000313" key="2">
    <source>
        <dbReference type="EMBL" id="KIL56670.1"/>
    </source>
</evidence>
<dbReference type="Proteomes" id="UP000054549">
    <property type="component" value="Unassembled WGS sequence"/>
</dbReference>
<evidence type="ECO:0000313" key="3">
    <source>
        <dbReference type="Proteomes" id="UP000054549"/>
    </source>
</evidence>
<protein>
    <recommendedName>
        <fullName evidence="1">DUF6570 domain-containing protein</fullName>
    </recommendedName>
</protein>
<reference evidence="2 3" key="1">
    <citation type="submission" date="2014-04" db="EMBL/GenBank/DDBJ databases">
        <title>Evolutionary Origins and Diversification of the Mycorrhizal Mutualists.</title>
        <authorList>
            <consortium name="DOE Joint Genome Institute"/>
            <consortium name="Mycorrhizal Genomics Consortium"/>
            <person name="Kohler A."/>
            <person name="Kuo A."/>
            <person name="Nagy L.G."/>
            <person name="Floudas D."/>
            <person name="Copeland A."/>
            <person name="Barry K.W."/>
            <person name="Cichocki N."/>
            <person name="Veneault-Fourrey C."/>
            <person name="LaButti K."/>
            <person name="Lindquist E.A."/>
            <person name="Lipzen A."/>
            <person name="Lundell T."/>
            <person name="Morin E."/>
            <person name="Murat C."/>
            <person name="Riley R."/>
            <person name="Ohm R."/>
            <person name="Sun H."/>
            <person name="Tunlid A."/>
            <person name="Henrissat B."/>
            <person name="Grigoriev I.V."/>
            <person name="Hibbett D.S."/>
            <person name="Martin F."/>
        </authorList>
    </citation>
    <scope>NUCLEOTIDE SEQUENCE [LARGE SCALE GENOMIC DNA]</scope>
    <source>
        <strain evidence="2 3">Koide BX008</strain>
    </source>
</reference>
<proteinExistence type="predicted"/>
<dbReference type="OrthoDB" id="432234at2759"/>
<dbReference type="InterPro" id="IPR046700">
    <property type="entry name" value="DUF6570"/>
</dbReference>
<dbReference type="HOGENOM" id="CLU_035678_1_0_1"/>
<sequence length="484" mass="53686">MSFTRFKNHYSPGLEEGVCAVCARENLKSTLAWHVLDNVPHVQLLAPQVSHHAHELCGSALVEPLSCRKEGAQTLIAVCTRCLSSLKRNEHPRFGLCNGLWIGAVPAELQCLSIPEQLLIALTFPRCFVFKVHPKMGRTNDPSSLQRGMVGNVTSFPLNGPEIIKMIKGRWLPQHMELLPALIAVTFVGAKQLPRNWLKGLLRVQRGKVAAALIWLITNNPLYKKFKLDLERLGKLPEDDVPVEILAAVHQETDNSVLAEEAESYVPGDFEAGGEELQDCTNLVLEALEADPEQGSVQVVHLGATDSSLEIQTDGDAMNCAVANLVREGPYEIKPGHSFVNDFPDRNQNGDAGVNYCASAFPTLFPYGVGGVESQRSIGFLEHIRHCLLFHNRRFRTHHSFPFVMCGIFQKWQALASARIQVRQRDFDLFGRDILQVRREDLQVAASEREKGLPISNGRVKKLLNSAKLTSGRIVGTDEARACL</sequence>